<feature type="compositionally biased region" description="Basic residues" evidence="1">
    <location>
        <begin position="40"/>
        <end position="50"/>
    </location>
</feature>
<keyword evidence="2" id="KW-1185">Reference proteome</keyword>
<dbReference type="WBParaSite" id="ACRNAN_scaffold1587.g29217.t1">
    <property type="protein sequence ID" value="ACRNAN_scaffold1587.g29217.t1"/>
    <property type="gene ID" value="ACRNAN_scaffold1587.g29217"/>
</dbReference>
<feature type="compositionally biased region" description="Basic and acidic residues" evidence="1">
    <location>
        <begin position="51"/>
        <end position="76"/>
    </location>
</feature>
<sequence>MNTCASPHLHFETPYGTSSRCASTKALQERVKELEEQLAKKKARKPRKNKSKDLVPKAVEKVTEAEVNEPMRKQLDMENESG</sequence>
<accession>A0A914CXA2</accession>
<evidence type="ECO:0000256" key="1">
    <source>
        <dbReference type="SAM" id="MobiDB-lite"/>
    </source>
</evidence>
<proteinExistence type="predicted"/>
<evidence type="ECO:0000313" key="2">
    <source>
        <dbReference type="Proteomes" id="UP000887540"/>
    </source>
</evidence>
<name>A0A914CXA2_9BILA</name>
<reference evidence="3" key="1">
    <citation type="submission" date="2022-11" db="UniProtKB">
        <authorList>
            <consortium name="WormBaseParasite"/>
        </authorList>
    </citation>
    <scope>IDENTIFICATION</scope>
</reference>
<dbReference type="Proteomes" id="UP000887540">
    <property type="component" value="Unplaced"/>
</dbReference>
<evidence type="ECO:0000313" key="3">
    <source>
        <dbReference type="WBParaSite" id="ACRNAN_scaffold1587.g29217.t1"/>
    </source>
</evidence>
<feature type="region of interest" description="Disordered" evidence="1">
    <location>
        <begin position="37"/>
        <end position="82"/>
    </location>
</feature>
<dbReference type="AlphaFoldDB" id="A0A914CXA2"/>
<protein>
    <submittedName>
        <fullName evidence="3">Uncharacterized protein</fullName>
    </submittedName>
</protein>
<organism evidence="2 3">
    <name type="scientific">Acrobeloides nanus</name>
    <dbReference type="NCBI Taxonomy" id="290746"/>
    <lineage>
        <taxon>Eukaryota</taxon>
        <taxon>Metazoa</taxon>
        <taxon>Ecdysozoa</taxon>
        <taxon>Nematoda</taxon>
        <taxon>Chromadorea</taxon>
        <taxon>Rhabditida</taxon>
        <taxon>Tylenchina</taxon>
        <taxon>Cephalobomorpha</taxon>
        <taxon>Cephaloboidea</taxon>
        <taxon>Cephalobidae</taxon>
        <taxon>Acrobeloides</taxon>
    </lineage>
</organism>